<dbReference type="PANTHER" id="PTHR38608:SF4">
    <property type="entry name" value="PROTEIN CBG07207"/>
    <property type="match status" value="1"/>
</dbReference>
<sequence>MLGMMNSPADTVEFYAAKKKGSEDDDDESDLKVFREFKQKKSLTYTPDGRRMIDGKVESSASATAMHFWEQTLRRGAITTHMIGRSDVNTPQQAEGCEDQAIKDSSVSPKPSNPVEVYAPNRSCAKDLSDEDLKTFTEIKRNKAVTYTKDLHVEK</sequence>
<evidence type="ECO:0000256" key="1">
    <source>
        <dbReference type="SAM" id="MobiDB-lite"/>
    </source>
</evidence>
<keyword evidence="3" id="KW-1185">Reference proteome</keyword>
<feature type="region of interest" description="Disordered" evidence="1">
    <location>
        <begin position="88"/>
        <end position="121"/>
    </location>
</feature>
<dbReference type="Proteomes" id="UP001331761">
    <property type="component" value="Unassembled WGS sequence"/>
</dbReference>
<proteinExistence type="predicted"/>
<evidence type="ECO:0000313" key="2">
    <source>
        <dbReference type="EMBL" id="KAK5975109.1"/>
    </source>
</evidence>
<organism evidence="2 3">
    <name type="scientific">Trichostrongylus colubriformis</name>
    <name type="common">Black scour worm</name>
    <dbReference type="NCBI Taxonomy" id="6319"/>
    <lineage>
        <taxon>Eukaryota</taxon>
        <taxon>Metazoa</taxon>
        <taxon>Ecdysozoa</taxon>
        <taxon>Nematoda</taxon>
        <taxon>Chromadorea</taxon>
        <taxon>Rhabditida</taxon>
        <taxon>Rhabditina</taxon>
        <taxon>Rhabditomorpha</taxon>
        <taxon>Strongyloidea</taxon>
        <taxon>Trichostrongylidae</taxon>
        <taxon>Trichostrongylus</taxon>
    </lineage>
</organism>
<comment type="caution">
    <text evidence="2">The sequence shown here is derived from an EMBL/GenBank/DDBJ whole genome shotgun (WGS) entry which is preliminary data.</text>
</comment>
<accession>A0AAN8J1I4</accession>
<dbReference type="EMBL" id="WIXE01013447">
    <property type="protein sequence ID" value="KAK5975109.1"/>
    <property type="molecule type" value="Genomic_DNA"/>
</dbReference>
<reference evidence="2 3" key="1">
    <citation type="submission" date="2019-10" db="EMBL/GenBank/DDBJ databases">
        <title>Assembly and Annotation for the nematode Trichostrongylus colubriformis.</title>
        <authorList>
            <person name="Martin J."/>
        </authorList>
    </citation>
    <scope>NUCLEOTIDE SEQUENCE [LARGE SCALE GENOMIC DNA]</scope>
    <source>
        <strain evidence="2">G859</strain>
        <tissue evidence="2">Whole worm</tissue>
    </source>
</reference>
<gene>
    <name evidence="2" type="ORF">GCK32_006072</name>
</gene>
<dbReference type="AlphaFoldDB" id="A0AAN8J1I4"/>
<evidence type="ECO:0000313" key="3">
    <source>
        <dbReference type="Proteomes" id="UP001331761"/>
    </source>
</evidence>
<dbReference type="PANTHER" id="PTHR38608">
    <property type="entry name" value="PROTEIN CBG07207"/>
    <property type="match status" value="1"/>
</dbReference>
<name>A0AAN8J1I4_TRICO</name>
<protein>
    <submittedName>
        <fullName evidence="2">Uncharacterized protein</fullName>
    </submittedName>
</protein>